<protein>
    <submittedName>
        <fullName evidence="2">Protein kinase, putative</fullName>
    </submittedName>
</protein>
<dbReference type="AlphaFoldDB" id="A0A1E1IP61"/>
<accession>A0A1E1IP61</accession>
<proteinExistence type="predicted"/>
<feature type="compositionally biased region" description="Basic and acidic residues" evidence="1">
    <location>
        <begin position="89"/>
        <end position="100"/>
    </location>
</feature>
<dbReference type="GO" id="GO:0016301">
    <property type="term" value="F:kinase activity"/>
    <property type="evidence" value="ECO:0007669"/>
    <property type="project" value="UniProtKB-KW"/>
</dbReference>
<name>A0A1E1IP61_LEIGU</name>
<gene>
    <name evidence="2" type="primary">LgM4147LRVhigh.06.00190.00660</name>
    <name evidence="2" type="ORF">BN36_0605060</name>
</gene>
<evidence type="ECO:0000256" key="1">
    <source>
        <dbReference type="SAM" id="MobiDB-lite"/>
    </source>
</evidence>
<feature type="region of interest" description="Disordered" evidence="1">
    <location>
        <begin position="24"/>
        <end position="100"/>
    </location>
</feature>
<evidence type="ECO:0000313" key="2">
    <source>
        <dbReference type="EMBL" id="CCM12992.1"/>
    </source>
</evidence>
<organism evidence="2">
    <name type="scientific">Leishmania guyanensis</name>
    <dbReference type="NCBI Taxonomy" id="5670"/>
    <lineage>
        <taxon>Eukaryota</taxon>
        <taxon>Discoba</taxon>
        <taxon>Euglenozoa</taxon>
        <taxon>Kinetoplastea</taxon>
        <taxon>Metakinetoplastina</taxon>
        <taxon>Trypanosomatida</taxon>
        <taxon>Trypanosomatidae</taxon>
        <taxon>Leishmaniinae</taxon>
        <taxon>Leishmania</taxon>
        <taxon>Leishmania guyanensis species complex</taxon>
    </lineage>
</organism>
<keyword evidence="2" id="KW-0808">Transferase</keyword>
<keyword evidence="2" id="KW-0418">Kinase</keyword>
<feature type="compositionally biased region" description="Low complexity" evidence="1">
    <location>
        <begin position="71"/>
        <end position="88"/>
    </location>
</feature>
<feature type="compositionally biased region" description="Low complexity" evidence="1">
    <location>
        <begin position="24"/>
        <end position="42"/>
    </location>
</feature>
<dbReference type="EMBL" id="CALQ01000158">
    <property type="protein sequence ID" value="CCM12992.1"/>
    <property type="molecule type" value="Genomic_DNA"/>
</dbReference>
<sequence>MDPSRRPTCEELLCIVEEATARLQAQPMSSSVSPSREVSQQQLVTTGSMPGSGAGVRPNSATSTPQMEPGAGTAPATLAANPAAAYRPATDDRHRAERAS</sequence>
<reference evidence="2" key="1">
    <citation type="submission" date="2012-08" db="EMBL/GenBank/DDBJ databases">
        <title>Comparative genomics of metastatic and non-metastatic Leishmania guyanensis provides insights into polygenic factors involved in Leishmania RNA virus infection.</title>
        <authorList>
            <person name="Smith D."/>
            <person name="Hertz-Fowler C."/>
            <person name="Martin R."/>
            <person name="Dickens N."/>
            <person name="Fasel N."/>
            <person name="Falquet L."/>
            <person name="Beverley S."/>
            <person name="Zangger H."/>
            <person name="Calderon-Copete S."/>
            <person name="Mottram J."/>
            <person name="Xenarios I."/>
        </authorList>
    </citation>
    <scope>NUCLEOTIDE SEQUENCE</scope>
    <source>
        <strain evidence="2">MHOM/BR/75/M4147/SSU:IR2SAT-LUC</strain>
    </source>
</reference>